<accession>A0ABQ5R4K1</accession>
<keyword evidence="2" id="KW-0472">Membrane</keyword>
<feature type="transmembrane region" description="Helical" evidence="2">
    <location>
        <begin position="35"/>
        <end position="60"/>
    </location>
</feature>
<organism evidence="3 4">
    <name type="scientific">Phytohabitans aurantiacus</name>
    <dbReference type="NCBI Taxonomy" id="3016789"/>
    <lineage>
        <taxon>Bacteria</taxon>
        <taxon>Bacillati</taxon>
        <taxon>Actinomycetota</taxon>
        <taxon>Actinomycetes</taxon>
        <taxon>Micromonosporales</taxon>
        <taxon>Micromonosporaceae</taxon>
    </lineage>
</organism>
<evidence type="ECO:0008006" key="5">
    <source>
        <dbReference type="Google" id="ProtNLM"/>
    </source>
</evidence>
<feature type="compositionally biased region" description="Pro residues" evidence="1">
    <location>
        <begin position="75"/>
        <end position="108"/>
    </location>
</feature>
<keyword evidence="2" id="KW-1133">Transmembrane helix</keyword>
<dbReference type="Proteomes" id="UP001144280">
    <property type="component" value="Unassembled WGS sequence"/>
</dbReference>
<reference evidence="3" key="1">
    <citation type="submission" date="2022-12" db="EMBL/GenBank/DDBJ databases">
        <title>New Phytohabitans aurantiacus sp. RD004123 nov., an actinomycete isolated from soil.</title>
        <authorList>
            <person name="Triningsih D.W."/>
            <person name="Harunari E."/>
            <person name="Igarashi Y."/>
        </authorList>
    </citation>
    <scope>NUCLEOTIDE SEQUENCE</scope>
    <source>
        <strain evidence="3">RD004123</strain>
    </source>
</reference>
<evidence type="ECO:0000313" key="4">
    <source>
        <dbReference type="Proteomes" id="UP001144280"/>
    </source>
</evidence>
<comment type="caution">
    <text evidence="3">The sequence shown here is derived from an EMBL/GenBank/DDBJ whole genome shotgun (WGS) entry which is preliminary data.</text>
</comment>
<dbReference type="EMBL" id="BSDI01000037">
    <property type="protein sequence ID" value="GLI00860.1"/>
    <property type="molecule type" value="Genomic_DNA"/>
</dbReference>
<feature type="region of interest" description="Disordered" evidence="1">
    <location>
        <begin position="67"/>
        <end position="151"/>
    </location>
</feature>
<gene>
    <name evidence="3" type="ORF">Pa4123_61360</name>
</gene>
<sequence length="294" mass="31412">MPELDEVLSPLIQSTSEVTFQMPSEIRRRGERRRILRRTAVTGLVLVSVIGIGVGSAWALNGPAPTPDVAVTPSPSTPPATSAPPTNPPTHTTTPPPTTPPATSPPTGSPRSTGEPATPRSIPTTAMLRPADVGSGYTASDAQEGDDHGSISMMMSYCGQGDYTNAGEHRVVNRKRSVRRDDEHYVLEEVSAYQNTWAARHMDDLRAVLPQCTTIDIMGDPNARATFTVVDSNFTGDEAILLKETRNGIVQYHAVVRQGNVEARLRIHTGATQSQARAIVVAAAARLCNATPTC</sequence>
<evidence type="ECO:0000256" key="1">
    <source>
        <dbReference type="SAM" id="MobiDB-lite"/>
    </source>
</evidence>
<name>A0ABQ5R4K1_9ACTN</name>
<proteinExistence type="predicted"/>
<evidence type="ECO:0000313" key="3">
    <source>
        <dbReference type="EMBL" id="GLI00860.1"/>
    </source>
</evidence>
<keyword evidence="2" id="KW-0812">Transmembrane</keyword>
<keyword evidence="4" id="KW-1185">Reference proteome</keyword>
<protein>
    <recommendedName>
        <fullName evidence="5">PknH-like extracellular domain-containing protein</fullName>
    </recommendedName>
</protein>
<evidence type="ECO:0000256" key="2">
    <source>
        <dbReference type="SAM" id="Phobius"/>
    </source>
</evidence>